<dbReference type="InterPro" id="IPR036610">
    <property type="entry name" value="PEBP-like_sf"/>
</dbReference>
<dbReference type="KEGG" id="tci:A7K98_19350"/>
<sequence length="187" mass="19509">MPSIIPRITGIAIMAIASTVASAATFHLSSPQTPGGHFLPAQTLSASYGFGCHGGNLSPEFQWSHPPAGTKSFALNIFDKDAPTGMGWIQWQVVNIPGNQLTLPTGFSHQPQNTANGILETRTDYGVAGYAGPCPPSGQLHHYVVTLTALKVAQLPGISAASTPAMVGYMVNANALGKTQLTITAQR</sequence>
<protein>
    <submittedName>
        <fullName evidence="2">Phosphatidylethanolamine-binding protein</fullName>
    </submittedName>
</protein>
<keyword evidence="4" id="KW-1185">Reference proteome</keyword>
<dbReference type="PANTHER" id="PTHR30289">
    <property type="entry name" value="UNCHARACTERIZED PROTEIN YBCL-RELATED"/>
    <property type="match status" value="1"/>
</dbReference>
<evidence type="ECO:0000313" key="3">
    <source>
        <dbReference type="EMBL" id="ARU99724.1"/>
    </source>
</evidence>
<dbReference type="NCBIfam" id="TIGR00481">
    <property type="entry name" value="YbhB/YbcL family Raf kinase inhibitor-like protein"/>
    <property type="match status" value="1"/>
</dbReference>
<organism evidence="2 5">
    <name type="scientific">Tatumella citrea</name>
    <name type="common">Pantoea citrea</name>
    <dbReference type="NCBI Taxonomy" id="53336"/>
    <lineage>
        <taxon>Bacteria</taxon>
        <taxon>Pseudomonadati</taxon>
        <taxon>Pseudomonadota</taxon>
        <taxon>Gammaproteobacteria</taxon>
        <taxon>Enterobacterales</taxon>
        <taxon>Erwiniaceae</taxon>
        <taxon>Tatumella</taxon>
    </lineage>
</organism>
<dbReference type="InterPro" id="IPR008914">
    <property type="entry name" value="PEBP"/>
</dbReference>
<keyword evidence="1" id="KW-0732">Signal</keyword>
<dbReference type="InterPro" id="IPR005247">
    <property type="entry name" value="YbhB_YbcL/LppC-like"/>
</dbReference>
<gene>
    <name evidence="2" type="ORF">A7K98_19350</name>
    <name evidence="3" type="ORF">A7K99_19335</name>
</gene>
<dbReference type="EMBL" id="CP015581">
    <property type="protein sequence ID" value="ARU99724.1"/>
    <property type="molecule type" value="Genomic_DNA"/>
</dbReference>
<dbReference type="Gene3D" id="3.90.280.10">
    <property type="entry name" value="PEBP-like"/>
    <property type="match status" value="1"/>
</dbReference>
<dbReference type="EMBL" id="CP015579">
    <property type="protein sequence ID" value="ARU95683.1"/>
    <property type="molecule type" value="Genomic_DNA"/>
</dbReference>
<feature type="chain" id="PRO_5012530574" evidence="1">
    <location>
        <begin position="24"/>
        <end position="187"/>
    </location>
</feature>
<dbReference type="CDD" id="cd00865">
    <property type="entry name" value="PEBP_bact_arch"/>
    <property type="match status" value="1"/>
</dbReference>
<evidence type="ECO:0000256" key="1">
    <source>
        <dbReference type="SAM" id="SignalP"/>
    </source>
</evidence>
<dbReference type="Proteomes" id="UP000195729">
    <property type="component" value="Chromosome"/>
</dbReference>
<dbReference type="Pfam" id="PF01161">
    <property type="entry name" value="PBP"/>
    <property type="match status" value="1"/>
</dbReference>
<feature type="signal peptide" evidence="1">
    <location>
        <begin position="1"/>
        <end position="23"/>
    </location>
</feature>
<dbReference type="AlphaFoldDB" id="A0A1Y0LCD4"/>
<evidence type="ECO:0000313" key="5">
    <source>
        <dbReference type="Proteomes" id="UP000195814"/>
    </source>
</evidence>
<evidence type="ECO:0000313" key="4">
    <source>
        <dbReference type="Proteomes" id="UP000195729"/>
    </source>
</evidence>
<dbReference type="OrthoDB" id="9797506at2"/>
<proteinExistence type="predicted"/>
<dbReference type="PANTHER" id="PTHR30289:SF1">
    <property type="entry name" value="PEBP (PHOSPHATIDYLETHANOLAMINE-BINDING PROTEIN) FAMILY PROTEIN"/>
    <property type="match status" value="1"/>
</dbReference>
<accession>A0A1Y0LCD4</accession>
<dbReference type="SUPFAM" id="SSF49777">
    <property type="entry name" value="PEBP-like"/>
    <property type="match status" value="1"/>
</dbReference>
<evidence type="ECO:0000313" key="2">
    <source>
        <dbReference type="EMBL" id="ARU95683.1"/>
    </source>
</evidence>
<name>A0A1Y0LCD4_TATCI</name>
<reference evidence="4 5" key="1">
    <citation type="submission" date="2016-05" db="EMBL/GenBank/DDBJ databases">
        <title>Complete genome sequence of two 2,5-diketo-D-glunonic acid producing strain Tatumella citrea.</title>
        <authorList>
            <person name="Duan C."/>
            <person name="Yang J."/>
            <person name="Yang S."/>
        </authorList>
    </citation>
    <scope>NUCLEOTIDE SEQUENCE [LARGE SCALE GENOMIC DNA]</scope>
    <source>
        <strain evidence="3 4">ATCC 39140</strain>
        <strain evidence="2 5">DSM 13699</strain>
    </source>
</reference>
<dbReference type="Proteomes" id="UP000195814">
    <property type="component" value="Chromosome"/>
</dbReference>